<keyword evidence="1" id="KW-0812">Transmembrane</keyword>
<feature type="signal peptide" evidence="2">
    <location>
        <begin position="1"/>
        <end position="27"/>
    </location>
</feature>
<gene>
    <name evidence="4" type="ORF">K452DRAFT_238773</name>
</gene>
<dbReference type="OrthoDB" id="5429634at2759"/>
<dbReference type="EMBL" id="ML995554">
    <property type="protein sequence ID" value="KAF2135750.1"/>
    <property type="molecule type" value="Genomic_DNA"/>
</dbReference>
<feature type="chain" id="PRO_5025367501" description="DUF6536 domain-containing protein" evidence="2">
    <location>
        <begin position="28"/>
        <end position="569"/>
    </location>
</feature>
<feature type="transmembrane region" description="Helical" evidence="1">
    <location>
        <begin position="383"/>
        <end position="402"/>
    </location>
</feature>
<keyword evidence="1" id="KW-0472">Membrane</keyword>
<evidence type="ECO:0000256" key="1">
    <source>
        <dbReference type="SAM" id="Phobius"/>
    </source>
</evidence>
<dbReference type="PANTHER" id="PTHR35395">
    <property type="entry name" value="DUF6536 DOMAIN-CONTAINING PROTEIN"/>
    <property type="match status" value="1"/>
</dbReference>
<accession>A0A6A6AVN1</accession>
<dbReference type="GeneID" id="54295173"/>
<name>A0A6A6AVN1_9PEZI</name>
<evidence type="ECO:0000256" key="2">
    <source>
        <dbReference type="SAM" id="SignalP"/>
    </source>
</evidence>
<proteinExistence type="predicted"/>
<reference evidence="4" key="1">
    <citation type="journal article" date="2020" name="Stud. Mycol.">
        <title>101 Dothideomycetes genomes: a test case for predicting lifestyles and emergence of pathogens.</title>
        <authorList>
            <person name="Haridas S."/>
            <person name="Albert R."/>
            <person name="Binder M."/>
            <person name="Bloem J."/>
            <person name="Labutti K."/>
            <person name="Salamov A."/>
            <person name="Andreopoulos B."/>
            <person name="Baker S."/>
            <person name="Barry K."/>
            <person name="Bills G."/>
            <person name="Bluhm B."/>
            <person name="Cannon C."/>
            <person name="Castanera R."/>
            <person name="Culley D."/>
            <person name="Daum C."/>
            <person name="Ezra D."/>
            <person name="Gonzalez J."/>
            <person name="Henrissat B."/>
            <person name="Kuo A."/>
            <person name="Liang C."/>
            <person name="Lipzen A."/>
            <person name="Lutzoni F."/>
            <person name="Magnuson J."/>
            <person name="Mondo S."/>
            <person name="Nolan M."/>
            <person name="Ohm R."/>
            <person name="Pangilinan J."/>
            <person name="Park H.-J."/>
            <person name="Ramirez L."/>
            <person name="Alfaro M."/>
            <person name="Sun H."/>
            <person name="Tritt A."/>
            <person name="Yoshinaga Y."/>
            <person name="Zwiers L.-H."/>
            <person name="Turgeon B."/>
            <person name="Goodwin S."/>
            <person name="Spatafora J."/>
            <person name="Crous P."/>
            <person name="Grigoriev I."/>
        </authorList>
    </citation>
    <scope>NUCLEOTIDE SEQUENCE</scope>
    <source>
        <strain evidence="4">CBS 121167</strain>
    </source>
</reference>
<feature type="transmembrane region" description="Helical" evidence="1">
    <location>
        <begin position="479"/>
        <end position="500"/>
    </location>
</feature>
<feature type="transmembrane region" description="Helical" evidence="1">
    <location>
        <begin position="432"/>
        <end position="459"/>
    </location>
</feature>
<feature type="transmembrane region" description="Helical" evidence="1">
    <location>
        <begin position="214"/>
        <end position="238"/>
    </location>
</feature>
<dbReference type="RefSeq" id="XP_033391468.1">
    <property type="nucleotide sequence ID" value="XM_033537677.1"/>
</dbReference>
<sequence>MLWILLFLSSVPLHLLFNSVIFSRVQANDYKVLPVTPGFLNGDVYNTTGFMDVETRKLNNLVNESSVLREKFIGSNASKPRNLTTEQCLSAYSGQYISNLGDVLLVQDNVIWRDPSHWKPQWFKLKPNSKQFYNWTSLGTGGSAELNYNDQVPPFQSRPDDYPSSGWRCPSRSVANCDIDKEGEIPDKNLWAPYGSPVKYCLAEVVVEQCRLQFSLSIAIAVIVCNFIKASCILLMIWKARDNYLVTIGDAMSSFLDHPDPETKGRCLHSKKLIEKEWEWMSLHGYRDPKHLNVDPERYEPERRRWVRAASKTRWAMTYILYFIAIICAAVFIKQAMVGQPTKLKALWKTGFGTLNGNNLLRTTMSITGGIIVANIPQAVLSYLYLCFNALYTCMLVAHEWSSYFRSPKGLRVTSPSGDQRSTYWLQLPYRYALPLTIMSGLLHWLASQSLFMVSVIIVNEERKTDTKRSITTCGYSPVAIIFTTIVGSLIVIGGVLLGFRKYPAEMPLASSCSAAISAACHPPKEDVDAAVSLVSWGVVKKGEGRDGVGHISFSSMVISPPVVGKLYA</sequence>
<dbReference type="InterPro" id="IPR046623">
    <property type="entry name" value="DUF6536"/>
</dbReference>
<feature type="transmembrane region" description="Helical" evidence="1">
    <location>
        <begin position="313"/>
        <end position="333"/>
    </location>
</feature>
<evidence type="ECO:0000313" key="4">
    <source>
        <dbReference type="EMBL" id="KAF2135750.1"/>
    </source>
</evidence>
<dbReference type="PANTHER" id="PTHR35395:SF1">
    <property type="entry name" value="DUF6536 DOMAIN-CONTAINING PROTEIN"/>
    <property type="match status" value="1"/>
</dbReference>
<keyword evidence="1" id="KW-1133">Transmembrane helix</keyword>
<dbReference type="Pfam" id="PF20163">
    <property type="entry name" value="DUF6536"/>
    <property type="match status" value="1"/>
</dbReference>
<dbReference type="Proteomes" id="UP000799438">
    <property type="component" value="Unassembled WGS sequence"/>
</dbReference>
<keyword evidence="5" id="KW-1185">Reference proteome</keyword>
<protein>
    <recommendedName>
        <fullName evidence="3">DUF6536 domain-containing protein</fullName>
    </recommendedName>
</protein>
<evidence type="ECO:0000259" key="3">
    <source>
        <dbReference type="Pfam" id="PF20163"/>
    </source>
</evidence>
<dbReference type="AlphaFoldDB" id="A0A6A6AVN1"/>
<feature type="domain" description="DUF6536" evidence="3">
    <location>
        <begin position="1"/>
        <end position="40"/>
    </location>
</feature>
<organism evidence="4 5">
    <name type="scientific">Aplosporella prunicola CBS 121167</name>
    <dbReference type="NCBI Taxonomy" id="1176127"/>
    <lineage>
        <taxon>Eukaryota</taxon>
        <taxon>Fungi</taxon>
        <taxon>Dikarya</taxon>
        <taxon>Ascomycota</taxon>
        <taxon>Pezizomycotina</taxon>
        <taxon>Dothideomycetes</taxon>
        <taxon>Dothideomycetes incertae sedis</taxon>
        <taxon>Botryosphaeriales</taxon>
        <taxon>Aplosporellaceae</taxon>
        <taxon>Aplosporella</taxon>
    </lineage>
</organism>
<keyword evidence="2" id="KW-0732">Signal</keyword>
<evidence type="ECO:0000313" key="5">
    <source>
        <dbReference type="Proteomes" id="UP000799438"/>
    </source>
</evidence>